<name>A0A0D2GGB9_9BACT</name>
<keyword evidence="5" id="KW-1185">Reference proteome</keyword>
<dbReference type="PATRIC" id="fig|1429043.3.peg.2659"/>
<keyword evidence="3" id="KW-0812">Transmembrane</keyword>
<organism evidence="4 5">
    <name type="scientific">Dethiosulfatarculus sandiegensis</name>
    <dbReference type="NCBI Taxonomy" id="1429043"/>
    <lineage>
        <taxon>Bacteria</taxon>
        <taxon>Pseudomonadati</taxon>
        <taxon>Thermodesulfobacteriota</taxon>
        <taxon>Desulfarculia</taxon>
        <taxon>Desulfarculales</taxon>
        <taxon>Desulfarculaceae</taxon>
        <taxon>Dethiosulfatarculus</taxon>
    </lineage>
</organism>
<gene>
    <name evidence="4" type="ORF">X474_12490</name>
</gene>
<sequence length="710" mass="78607">MFVLFILVLGFMLSWLWEFGLKEIVRGEKMFFRGFTSCISIALLLLFTGLSPIPAQADLFDKVGNALGSAADKFGKDVKEAGQELGIVDKDKKSTAKPKSQKASQPGAKAKTEKVDKLPSGVVYRLKKINKELDRADKAMVKGVGSDVDKAARAERYLKSANRYRSEIDKNYKGKFSVDHPDMKACDNRILKLEQKIAQVKGSESAPAVAEKPAREKSAAKASAEPAAKKEESKASAKLPSAVSHRLKKAEKELDRAEAAINSEGGGPASAAQRYFEKAQYLRKEIDDRYAGQFSLENPQVKSVDQRLAALKAQLDQADQAKAAEKAAQDEAQAKEKAGIALCNEWNDKLKPFISSASGKELLAYHTEDAALIKEWKGIYDQVEPLWNEYKGASLPQDKTPDLKYTEKELGRRIGEFKSVYAKWEEKAKQTKADMGGFLFSASPIDPAAPGGFTDNFKAGDNIYALVKVKKPWAKIYKNQNKASLRINVKLDNKKIHAQFVTLKTPAELNKDHILFEIAPAPDKTKAYANPNIEYGKSTPTLRQGPMELTHHLGKLGPGSHTMSFNLYYYGKTWAKGSFKISGDDFGYYAKLNQDVEGAVAKARTLPKAKMKNAKFESQMKKILVDAGWPEVHRLNIIDKDWWLDRVSGGDSPIKSRHMAAAALAKGSDGKYFYRVCTFHQHKLITGGFGSFELSHQGPKVPIAENNIDK</sequence>
<evidence type="ECO:0000256" key="2">
    <source>
        <dbReference type="SAM" id="MobiDB-lite"/>
    </source>
</evidence>
<reference evidence="4 5" key="1">
    <citation type="submission" date="2013-11" db="EMBL/GenBank/DDBJ databases">
        <title>Metagenomic analysis of a methanogenic consortium involved in long chain n-alkane degradation.</title>
        <authorList>
            <person name="Davidova I.A."/>
            <person name="Callaghan A.V."/>
            <person name="Wawrik B."/>
            <person name="Pruitt S."/>
            <person name="Marks C."/>
            <person name="Duncan K.E."/>
            <person name="Suflita J.M."/>
        </authorList>
    </citation>
    <scope>NUCLEOTIDE SEQUENCE [LARGE SCALE GENOMIC DNA]</scope>
    <source>
        <strain evidence="4 5">SPR</strain>
    </source>
</reference>
<dbReference type="Proteomes" id="UP000032233">
    <property type="component" value="Unassembled WGS sequence"/>
</dbReference>
<accession>A0A0D2GGB9</accession>
<dbReference type="EMBL" id="AZAC01000014">
    <property type="protein sequence ID" value="KIX13947.1"/>
    <property type="molecule type" value="Genomic_DNA"/>
</dbReference>
<feature type="coiled-coil region" evidence="1">
    <location>
        <begin position="301"/>
        <end position="338"/>
    </location>
</feature>
<keyword evidence="3" id="KW-0472">Membrane</keyword>
<keyword evidence="1" id="KW-0175">Coiled coil</keyword>
<dbReference type="InParanoid" id="A0A0D2GGB9"/>
<feature type="region of interest" description="Disordered" evidence="2">
    <location>
        <begin position="201"/>
        <end position="251"/>
    </location>
</feature>
<dbReference type="AlphaFoldDB" id="A0A0D2GGB9"/>
<evidence type="ECO:0000313" key="4">
    <source>
        <dbReference type="EMBL" id="KIX13947.1"/>
    </source>
</evidence>
<feature type="transmembrane region" description="Helical" evidence="3">
    <location>
        <begin position="30"/>
        <end position="50"/>
    </location>
</feature>
<proteinExistence type="predicted"/>
<protein>
    <submittedName>
        <fullName evidence="4">Uncharacterized protein</fullName>
    </submittedName>
</protein>
<feature type="region of interest" description="Disordered" evidence="2">
    <location>
        <begin position="91"/>
        <end position="112"/>
    </location>
</feature>
<evidence type="ECO:0000313" key="5">
    <source>
        <dbReference type="Proteomes" id="UP000032233"/>
    </source>
</evidence>
<evidence type="ECO:0000256" key="3">
    <source>
        <dbReference type="SAM" id="Phobius"/>
    </source>
</evidence>
<comment type="caution">
    <text evidence="4">The sequence shown here is derived from an EMBL/GenBank/DDBJ whole genome shotgun (WGS) entry which is preliminary data.</text>
</comment>
<keyword evidence="3" id="KW-1133">Transmembrane helix</keyword>
<evidence type="ECO:0000256" key="1">
    <source>
        <dbReference type="SAM" id="Coils"/>
    </source>
</evidence>